<name>A0A8X7TBG6_CANPA</name>
<dbReference type="OrthoDB" id="66881at2759"/>
<protein>
    <submittedName>
        <fullName evidence="6">Flavin-binding monooxygenase-like family protein</fullName>
    </submittedName>
</protein>
<dbReference type="InterPro" id="IPR000960">
    <property type="entry name" value="Flavin_mOase"/>
</dbReference>
<dbReference type="Proteomes" id="UP000590412">
    <property type="component" value="Unassembled WGS sequence"/>
</dbReference>
<dbReference type="PANTHER" id="PTHR23023">
    <property type="entry name" value="DIMETHYLANILINE MONOOXYGENASE"/>
    <property type="match status" value="1"/>
</dbReference>
<keyword evidence="4" id="KW-0521">NADP</keyword>
<dbReference type="PIRSF" id="PIRSF000332">
    <property type="entry name" value="FMO"/>
    <property type="match status" value="1"/>
</dbReference>
<accession>A0A8X7TBG6</accession>
<dbReference type="GO" id="GO:0004499">
    <property type="term" value="F:N,N-dimethylaniline monooxygenase activity"/>
    <property type="evidence" value="ECO:0007669"/>
    <property type="project" value="InterPro"/>
</dbReference>
<dbReference type="EMBL" id="JABWAB010000004">
    <property type="protein sequence ID" value="KAF6052438.1"/>
    <property type="molecule type" value="Genomic_DNA"/>
</dbReference>
<keyword evidence="6" id="KW-0503">Monooxygenase</keyword>
<sequence length="531" mass="59553">MTSKSIAIIGAGPAGLASLYEFLHTNKDGSSTLTDASKTYKDVPKPKEPAFTKIIAFEQKDKAGGIWAPSETADFNFPPQEIAEYHNPAKIRPTNQAPQGIETATLENSVAVEHNELINELEWSRSGVFPFLFTNIPTRFTRYSYLPNEEEYLNKERKIYPFLTQQELSQRFSTFIEEEGLNEYIRTSSTVESVEKANGKWLITIRKKQGNKSHWYTESFDFVVVANGHYTVPYIPHIDGLVEYHAKFPTSLIHAKSFRNLEEFKDKQVLVVGGSISTTNILQYVIPIAKSVTNSKRGPHGVFPWINDALVSKGIEPKGPIHHFDAEKDEVHFADGSVGKYDKIIFSTGYHYHFPFLRNELKLINPGNLSRVGGLFLNTFDQQDSTLGAVGITVSQLNFHTIEASAAALAGVWSGAKNLPSLEEQQEWEKKSVAERGDSLLFHYYNHHQAKEYVDALAPYFPTERYNPLEVDGALVGEVDEGFDYLEKLFYGLKDGKIRIEETNPSYKAISNEKGPAGVVVSVEKAELVSV</sequence>
<keyword evidence="3" id="KW-0274">FAD</keyword>
<evidence type="ECO:0000313" key="7">
    <source>
        <dbReference type="Proteomes" id="UP000590412"/>
    </source>
</evidence>
<keyword evidence="2" id="KW-0285">Flavoprotein</keyword>
<evidence type="ECO:0000256" key="2">
    <source>
        <dbReference type="ARBA" id="ARBA00022630"/>
    </source>
</evidence>
<evidence type="ECO:0000256" key="4">
    <source>
        <dbReference type="ARBA" id="ARBA00022857"/>
    </source>
</evidence>
<dbReference type="GO" id="GO:0050661">
    <property type="term" value="F:NADP binding"/>
    <property type="evidence" value="ECO:0007669"/>
    <property type="project" value="InterPro"/>
</dbReference>
<dbReference type="InterPro" id="IPR036188">
    <property type="entry name" value="FAD/NAD-bd_sf"/>
</dbReference>
<comment type="caution">
    <text evidence="6">The sequence shown here is derived from an EMBL/GenBank/DDBJ whole genome shotgun (WGS) entry which is preliminary data.</text>
</comment>
<evidence type="ECO:0000256" key="3">
    <source>
        <dbReference type="ARBA" id="ARBA00022827"/>
    </source>
</evidence>
<dbReference type="InterPro" id="IPR020946">
    <property type="entry name" value="Flavin_mOase-like"/>
</dbReference>
<keyword evidence="5" id="KW-0560">Oxidoreductase</keyword>
<evidence type="ECO:0000256" key="1">
    <source>
        <dbReference type="ARBA" id="ARBA00009183"/>
    </source>
</evidence>
<gene>
    <name evidence="6" type="ORF">FOB60_002694</name>
</gene>
<organism evidence="6 7">
    <name type="scientific">Candida parapsilosis</name>
    <name type="common">Yeast</name>
    <dbReference type="NCBI Taxonomy" id="5480"/>
    <lineage>
        <taxon>Eukaryota</taxon>
        <taxon>Fungi</taxon>
        <taxon>Dikarya</taxon>
        <taxon>Ascomycota</taxon>
        <taxon>Saccharomycotina</taxon>
        <taxon>Pichiomycetes</taxon>
        <taxon>Debaryomycetaceae</taxon>
        <taxon>Candida/Lodderomyces clade</taxon>
        <taxon>Candida</taxon>
    </lineage>
</organism>
<dbReference type="Gene3D" id="3.50.50.60">
    <property type="entry name" value="FAD/NAD(P)-binding domain"/>
    <property type="match status" value="2"/>
</dbReference>
<evidence type="ECO:0000313" key="6">
    <source>
        <dbReference type="EMBL" id="KAF6052438.1"/>
    </source>
</evidence>
<reference evidence="6" key="1">
    <citation type="submission" date="2020-03" db="EMBL/GenBank/DDBJ databases">
        <title>FDA dAtabase for Regulatory Grade micrObial Sequences (FDA-ARGOS): Supporting development and validation of Infectious Disease Dx tests.</title>
        <authorList>
            <person name="Campos J."/>
            <person name="Goldberg B."/>
            <person name="Tallon L."/>
            <person name="Sadzewicz L."/>
            <person name="Vavikolanu K."/>
            <person name="Mehta A."/>
            <person name="Aluvathingal J."/>
            <person name="Nadendla S."/>
            <person name="Nandy P."/>
            <person name="Geyer C."/>
            <person name="Yan Y."/>
            <person name="Sichtig H."/>
        </authorList>
    </citation>
    <scope>NUCLEOTIDE SEQUENCE [LARGE SCALE GENOMIC DNA]</scope>
    <source>
        <strain evidence="6">FDAARGOS_652</strain>
    </source>
</reference>
<dbReference type="GO" id="GO:0050660">
    <property type="term" value="F:flavin adenine dinucleotide binding"/>
    <property type="evidence" value="ECO:0007669"/>
    <property type="project" value="InterPro"/>
</dbReference>
<dbReference type="AlphaFoldDB" id="A0A8X7TBG6"/>
<proteinExistence type="inferred from homology"/>
<dbReference type="InterPro" id="IPR050346">
    <property type="entry name" value="FMO-like"/>
</dbReference>
<evidence type="ECO:0000256" key="5">
    <source>
        <dbReference type="ARBA" id="ARBA00023002"/>
    </source>
</evidence>
<dbReference type="Pfam" id="PF00743">
    <property type="entry name" value="FMO-like"/>
    <property type="match status" value="2"/>
</dbReference>
<dbReference type="SUPFAM" id="SSF51905">
    <property type="entry name" value="FAD/NAD(P)-binding domain"/>
    <property type="match status" value="2"/>
</dbReference>
<comment type="similarity">
    <text evidence="1">Belongs to the FMO family.</text>
</comment>